<name>A0ABV4WET3_9CYAN</name>
<organism evidence="1 2">
    <name type="scientific">Floridaenema evergladense BLCC-F167</name>
    <dbReference type="NCBI Taxonomy" id="3153639"/>
    <lineage>
        <taxon>Bacteria</taxon>
        <taxon>Bacillati</taxon>
        <taxon>Cyanobacteriota</taxon>
        <taxon>Cyanophyceae</taxon>
        <taxon>Oscillatoriophycideae</taxon>
        <taxon>Aerosakkonematales</taxon>
        <taxon>Aerosakkonemataceae</taxon>
        <taxon>Floridanema</taxon>
        <taxon>Floridanema evergladense</taxon>
    </lineage>
</organism>
<dbReference type="Proteomes" id="UP001576780">
    <property type="component" value="Unassembled WGS sequence"/>
</dbReference>
<protein>
    <submittedName>
        <fullName evidence="1">Uncharacterized protein</fullName>
    </submittedName>
</protein>
<accession>A0ABV4WET3</accession>
<keyword evidence="2" id="KW-1185">Reference proteome</keyword>
<reference evidence="1 2" key="1">
    <citation type="submission" date="2024-09" db="EMBL/GenBank/DDBJ databases">
        <title>Floridaenema gen nov. (Aerosakkonemataceae, Aerosakkonematales ord. nov., Cyanobacteria) from benthic tropical and subtropical fresh waters, with the description of four new species.</title>
        <authorList>
            <person name="Moretto J.A."/>
            <person name="Berthold D.E."/>
            <person name="Lefler F.W."/>
            <person name="Huang I.-S."/>
            <person name="Laughinghouse H. IV."/>
        </authorList>
    </citation>
    <scope>NUCLEOTIDE SEQUENCE [LARGE SCALE GENOMIC DNA]</scope>
    <source>
        <strain evidence="1 2">BLCC-F167</strain>
    </source>
</reference>
<sequence length="191" mass="21311">MLKEDITTVQKLTLLKVLKNVEVDLTPVQVQLATIAEQIDLIPTTDLSSVMTRLTTIESKIDNLPSITGGVTSGGATVFAPKVINLQLNEAYSQSAYNINFAYFYGVECDRSCRVRAYTSIENLLQDANRTTDVRPLNNQCVFDILINKNDGLSRANFYLNPVAIFTGEVLYLRLENLSDETLNFSLKYMG</sequence>
<comment type="caution">
    <text evidence="1">The sequence shown here is derived from an EMBL/GenBank/DDBJ whole genome shotgun (WGS) entry which is preliminary data.</text>
</comment>
<dbReference type="EMBL" id="JBHFNT010000035">
    <property type="protein sequence ID" value="MFB2833486.1"/>
    <property type="molecule type" value="Genomic_DNA"/>
</dbReference>
<proteinExistence type="predicted"/>
<evidence type="ECO:0000313" key="1">
    <source>
        <dbReference type="EMBL" id="MFB2833486.1"/>
    </source>
</evidence>
<gene>
    <name evidence="1" type="ORF">ACE1CA_03035</name>
</gene>
<evidence type="ECO:0000313" key="2">
    <source>
        <dbReference type="Proteomes" id="UP001576780"/>
    </source>
</evidence>